<dbReference type="AlphaFoldDB" id="A0A7C2W5W2"/>
<accession>A0A7C2W5W2</accession>
<dbReference type="InterPro" id="IPR052356">
    <property type="entry name" value="Thiol_S-MT"/>
</dbReference>
<dbReference type="GO" id="GO:0008757">
    <property type="term" value="F:S-adenosylmethionine-dependent methyltransferase activity"/>
    <property type="evidence" value="ECO:0007669"/>
    <property type="project" value="InterPro"/>
</dbReference>
<reference evidence="2" key="1">
    <citation type="journal article" date="2020" name="mSystems">
        <title>Genome- and Community-Level Interaction Insights into Carbon Utilization and Element Cycling Functions of Hydrothermarchaeota in Hydrothermal Sediment.</title>
        <authorList>
            <person name="Zhou Z."/>
            <person name="Liu Y."/>
            <person name="Xu W."/>
            <person name="Pan J."/>
            <person name="Luo Z.H."/>
            <person name="Li M."/>
        </authorList>
    </citation>
    <scope>NUCLEOTIDE SEQUENCE [LARGE SCALE GENOMIC DNA]</scope>
    <source>
        <strain evidence="2">SpSt-192</strain>
    </source>
</reference>
<evidence type="ECO:0000313" key="2">
    <source>
        <dbReference type="EMBL" id="HEX69747.1"/>
    </source>
</evidence>
<dbReference type="GO" id="GO:0032259">
    <property type="term" value="P:methylation"/>
    <property type="evidence" value="ECO:0007669"/>
    <property type="project" value="UniProtKB-KW"/>
</dbReference>
<feature type="domain" description="Methyltransferase type 11" evidence="1">
    <location>
        <begin position="95"/>
        <end position="189"/>
    </location>
</feature>
<name>A0A7C2W5W2_9BACT</name>
<dbReference type="EMBL" id="DSID01000053">
    <property type="protein sequence ID" value="HEX69747.1"/>
    <property type="molecule type" value="Genomic_DNA"/>
</dbReference>
<evidence type="ECO:0000259" key="1">
    <source>
        <dbReference type="Pfam" id="PF08241"/>
    </source>
</evidence>
<dbReference type="CDD" id="cd02440">
    <property type="entry name" value="AdoMet_MTases"/>
    <property type="match status" value="1"/>
</dbReference>
<proteinExistence type="predicted"/>
<keyword evidence="2" id="KW-0489">Methyltransferase</keyword>
<gene>
    <name evidence="2" type="ORF">ENP13_00660</name>
</gene>
<dbReference type="SUPFAM" id="SSF53335">
    <property type="entry name" value="S-adenosyl-L-methionine-dependent methyltransferases"/>
    <property type="match status" value="1"/>
</dbReference>
<dbReference type="Pfam" id="PF08241">
    <property type="entry name" value="Methyltransf_11"/>
    <property type="match status" value="1"/>
</dbReference>
<comment type="caution">
    <text evidence="2">The sequence shown here is derived from an EMBL/GenBank/DDBJ whole genome shotgun (WGS) entry which is preliminary data.</text>
</comment>
<dbReference type="Gene3D" id="3.40.50.150">
    <property type="entry name" value="Vaccinia Virus protein VP39"/>
    <property type="match status" value="1"/>
</dbReference>
<protein>
    <submittedName>
        <fullName evidence="2">Class I SAM-dependent methyltransferase</fullName>
    </submittedName>
</protein>
<dbReference type="InterPro" id="IPR029063">
    <property type="entry name" value="SAM-dependent_MTases_sf"/>
</dbReference>
<dbReference type="InterPro" id="IPR013216">
    <property type="entry name" value="Methyltransf_11"/>
</dbReference>
<dbReference type="PANTHER" id="PTHR45036:SF1">
    <property type="entry name" value="METHYLTRANSFERASE LIKE 7A"/>
    <property type="match status" value="1"/>
</dbReference>
<organism evidence="2">
    <name type="scientific">Thermorudis sp</name>
    <dbReference type="NCBI Taxonomy" id="1969470"/>
    <lineage>
        <taxon>Bacteria</taxon>
        <taxon>Pseudomonadati</taxon>
        <taxon>Thermomicrobiota</taxon>
        <taxon>Thermomicrobia</taxon>
        <taxon>Thermomicrobia incertae sedis</taxon>
        <taxon>Thermorudis</taxon>
    </lineage>
</organism>
<dbReference type="PANTHER" id="PTHR45036">
    <property type="entry name" value="METHYLTRANSFERASE LIKE 7B"/>
    <property type="match status" value="1"/>
</dbReference>
<sequence>MLLTITGATGYGSRRRHVLRWRRLSLAALGLLGGVALWKVARQQASVTPAEETERVRRFYDQLASRYDRWVRLAEWALLEDGRRWAAAQARGETLEIGIGTGRNLPYYPAEVRLTGIDVSPAMLELARERARQLNRPVELRAGDAQALDFPAASFDTVVSTLSLCTIPDPAQAVREAARVLRPGGRLILLEHVRSPLLPVRVIQRLLEPITVRLEHDHLLREPLEYVEAAGLVVEQLERSRLGLVERLVARKPE</sequence>
<keyword evidence="2" id="KW-0808">Transferase</keyword>